<name>A0A8D8RC72_9HEMI</name>
<protein>
    <submittedName>
        <fullName evidence="1">Uncharacterized protein</fullName>
    </submittedName>
</protein>
<dbReference type="EMBL" id="HBUF01144557">
    <property type="protein sequence ID" value="CAG6646935.1"/>
    <property type="molecule type" value="Transcribed_RNA"/>
</dbReference>
<organism evidence="1">
    <name type="scientific">Cacopsylla melanoneura</name>
    <dbReference type="NCBI Taxonomy" id="428564"/>
    <lineage>
        <taxon>Eukaryota</taxon>
        <taxon>Metazoa</taxon>
        <taxon>Ecdysozoa</taxon>
        <taxon>Arthropoda</taxon>
        <taxon>Hexapoda</taxon>
        <taxon>Insecta</taxon>
        <taxon>Pterygota</taxon>
        <taxon>Neoptera</taxon>
        <taxon>Paraneoptera</taxon>
        <taxon>Hemiptera</taxon>
        <taxon>Sternorrhyncha</taxon>
        <taxon>Psylloidea</taxon>
        <taxon>Psyllidae</taxon>
        <taxon>Psyllinae</taxon>
        <taxon>Cacopsylla</taxon>
    </lineage>
</organism>
<dbReference type="EMBL" id="HBUF01144558">
    <property type="protein sequence ID" value="CAG6646936.1"/>
    <property type="molecule type" value="Transcribed_RNA"/>
</dbReference>
<reference evidence="1" key="1">
    <citation type="submission" date="2021-05" db="EMBL/GenBank/DDBJ databases">
        <authorList>
            <person name="Alioto T."/>
            <person name="Alioto T."/>
            <person name="Gomez Garrido J."/>
        </authorList>
    </citation>
    <scope>NUCLEOTIDE SEQUENCE</scope>
</reference>
<proteinExistence type="predicted"/>
<evidence type="ECO:0000313" key="1">
    <source>
        <dbReference type="EMBL" id="CAG6646935.1"/>
    </source>
</evidence>
<dbReference type="AlphaFoldDB" id="A0A8D8RC72"/>
<accession>A0A8D8RC72</accession>
<sequence>MLCKYKYKSSISNTLHSKYLHIVPTMLIKLLFYVPTTKLNSKPPRNPGLATPLPFTPAVSSIIIVCSNPKLRITFLPRLRFEPSPSDLPAKHCDHREQPRQFKMCIMLKDLKL</sequence>